<dbReference type="EMBL" id="CAXDID020000221">
    <property type="protein sequence ID" value="CAL6058542.1"/>
    <property type="molecule type" value="Genomic_DNA"/>
</dbReference>
<reference evidence="4 7" key="2">
    <citation type="submission" date="2024-07" db="EMBL/GenBank/DDBJ databases">
        <authorList>
            <person name="Akdeniz Z."/>
        </authorList>
    </citation>
    <scope>NUCLEOTIDE SEQUENCE [LARGE SCALE GENOMIC DNA]</scope>
</reference>
<proteinExistence type="predicted"/>
<evidence type="ECO:0000313" key="3">
    <source>
        <dbReference type="EMBL" id="CAI9928486.1"/>
    </source>
</evidence>
<dbReference type="Proteomes" id="UP001642409">
    <property type="component" value="Unassembled WGS sequence"/>
</dbReference>
<gene>
    <name evidence="3" type="ORF">HINF_LOCUS16131</name>
    <name evidence="4" type="ORF">HINF_LOCUS48321</name>
    <name evidence="1" type="ORF">HINF_LOCUS5627</name>
    <name evidence="5" type="ORF">HINF_LOCUS72059</name>
    <name evidence="2" type="ORF">HINF_LOCUS7424</name>
    <name evidence="6" type="ORF">HINF_LOCUS75871</name>
</gene>
<evidence type="ECO:0000313" key="7">
    <source>
        <dbReference type="Proteomes" id="UP001642409"/>
    </source>
</evidence>
<protein>
    <submittedName>
        <fullName evidence="4">Hypothetical_protein</fullName>
    </submittedName>
</protein>
<reference evidence="2" key="1">
    <citation type="submission" date="2023-06" db="EMBL/GenBank/DDBJ databases">
        <authorList>
            <person name="Kurt Z."/>
        </authorList>
    </citation>
    <scope>NUCLEOTIDE SEQUENCE</scope>
</reference>
<dbReference type="EMBL" id="CATOUU010000184">
    <property type="protein sequence ID" value="CAI9919779.1"/>
    <property type="molecule type" value="Genomic_DNA"/>
</dbReference>
<evidence type="ECO:0000313" key="2">
    <source>
        <dbReference type="EMBL" id="CAI9919779.1"/>
    </source>
</evidence>
<name>A0AA86TIN0_9EUKA</name>
<dbReference type="EMBL" id="CAXDID020000564">
    <property type="protein sequence ID" value="CAL6103258.1"/>
    <property type="molecule type" value="Genomic_DNA"/>
</dbReference>
<evidence type="ECO:0000313" key="5">
    <source>
        <dbReference type="EMBL" id="CAL6103258.1"/>
    </source>
</evidence>
<evidence type="ECO:0000313" key="6">
    <source>
        <dbReference type="EMBL" id="CAL6110337.1"/>
    </source>
</evidence>
<evidence type="ECO:0000313" key="1">
    <source>
        <dbReference type="EMBL" id="CAI9917982.1"/>
    </source>
</evidence>
<dbReference type="EMBL" id="CAXDID020000686">
    <property type="protein sequence ID" value="CAL6110337.1"/>
    <property type="molecule type" value="Genomic_DNA"/>
</dbReference>
<keyword evidence="7" id="KW-1185">Reference proteome</keyword>
<accession>A0AA86TIN0</accession>
<dbReference type="EMBL" id="CATOUU010000401">
    <property type="protein sequence ID" value="CAI9928486.1"/>
    <property type="molecule type" value="Genomic_DNA"/>
</dbReference>
<comment type="caution">
    <text evidence="2">The sequence shown here is derived from an EMBL/GenBank/DDBJ whole genome shotgun (WGS) entry which is preliminary data.</text>
</comment>
<sequence length="154" mass="18206">MQKRPQGIIQQLRSLKHQRNVKSFQSTPHPISRRPSVIIQSSPSIQKCQIIDYIDFDIFPKVESNIKTEITLFSSMMDFESVIDEEIFKINITDVNFIHQQMKLQLQQSIFELKDYKDKLIYLDQYMSQVLKQLGSFSMNLVQQLQIHDVDQIE</sequence>
<organism evidence="2">
    <name type="scientific">Hexamita inflata</name>
    <dbReference type="NCBI Taxonomy" id="28002"/>
    <lineage>
        <taxon>Eukaryota</taxon>
        <taxon>Metamonada</taxon>
        <taxon>Diplomonadida</taxon>
        <taxon>Hexamitidae</taxon>
        <taxon>Hexamitinae</taxon>
        <taxon>Hexamita</taxon>
    </lineage>
</organism>
<dbReference type="AlphaFoldDB" id="A0AA86TIN0"/>
<evidence type="ECO:0000313" key="4">
    <source>
        <dbReference type="EMBL" id="CAL6058542.1"/>
    </source>
</evidence>
<dbReference type="EMBL" id="CATOUU010000146">
    <property type="protein sequence ID" value="CAI9917982.1"/>
    <property type="molecule type" value="Genomic_DNA"/>
</dbReference>